<dbReference type="AlphaFoldDB" id="A0A5Q3QB86"/>
<keyword evidence="2" id="KW-1185">Reference proteome</keyword>
<dbReference type="KEGG" id="sace:GIY23_14935"/>
<dbReference type="NCBIfam" id="TIGR01509">
    <property type="entry name" value="HAD-SF-IA-v3"/>
    <property type="match status" value="1"/>
</dbReference>
<dbReference type="InterPro" id="IPR006439">
    <property type="entry name" value="HAD-SF_hydro_IA"/>
</dbReference>
<name>A0A5Q3QB86_9PSEU</name>
<dbReference type="InterPro" id="IPR023198">
    <property type="entry name" value="PGP-like_dom2"/>
</dbReference>
<dbReference type="Proteomes" id="UP000371041">
    <property type="component" value="Chromosome"/>
</dbReference>
<dbReference type="Gene3D" id="3.40.50.1000">
    <property type="entry name" value="HAD superfamily/HAD-like"/>
    <property type="match status" value="1"/>
</dbReference>
<dbReference type="InterPro" id="IPR036412">
    <property type="entry name" value="HAD-like_sf"/>
</dbReference>
<evidence type="ECO:0000313" key="1">
    <source>
        <dbReference type="EMBL" id="QGK70636.1"/>
    </source>
</evidence>
<dbReference type="SUPFAM" id="SSF56784">
    <property type="entry name" value="HAD-like"/>
    <property type="match status" value="1"/>
</dbReference>
<sequence length="218" mass="23803">MIPVTARVEAAVFDFGGVLTTSGREMIRAWTSAERIDPGTFSAAIKEWMSRQAPSGTPVHLLETGEMPVEEFNERLAERLRTVDGGKVEADGLLGRLFAHNQVEQPMLDLVRRLREHGTRTALLSNSWGAAYPWHLLEGLFECTVISGEVGLRKPDPRIYRLVLDELGVDPGRAVFVDDARPNVEAAEALGMHTILHTDAPSTTAALAALTALPLEPT</sequence>
<dbReference type="PRINTS" id="PR00413">
    <property type="entry name" value="HADHALOGNASE"/>
</dbReference>
<dbReference type="Gene3D" id="1.10.150.240">
    <property type="entry name" value="Putative phosphatase, domain 2"/>
    <property type="match status" value="1"/>
</dbReference>
<dbReference type="InterPro" id="IPR023214">
    <property type="entry name" value="HAD_sf"/>
</dbReference>
<proteinExistence type="predicted"/>
<evidence type="ECO:0000313" key="2">
    <source>
        <dbReference type="Proteomes" id="UP000371041"/>
    </source>
</evidence>
<dbReference type="InterPro" id="IPR052898">
    <property type="entry name" value="ACAD10-like"/>
</dbReference>
<keyword evidence="1" id="KW-0378">Hydrolase</keyword>
<protein>
    <submittedName>
        <fullName evidence="1">HAD-IA family hydrolase</fullName>
    </submittedName>
</protein>
<dbReference type="GO" id="GO:0016787">
    <property type="term" value="F:hydrolase activity"/>
    <property type="evidence" value="ECO:0007669"/>
    <property type="project" value="UniProtKB-KW"/>
</dbReference>
<dbReference type="EMBL" id="CP045929">
    <property type="protein sequence ID" value="QGK70636.1"/>
    <property type="molecule type" value="Genomic_DNA"/>
</dbReference>
<dbReference type="CDD" id="cd02603">
    <property type="entry name" value="HAD_sEH-N_like"/>
    <property type="match status" value="1"/>
</dbReference>
<dbReference type="SFLD" id="SFLDG01129">
    <property type="entry name" value="C1.5:_HAD__Beta-PGM__Phosphata"/>
    <property type="match status" value="1"/>
</dbReference>
<dbReference type="Pfam" id="PF00702">
    <property type="entry name" value="Hydrolase"/>
    <property type="match status" value="1"/>
</dbReference>
<dbReference type="SFLD" id="SFLDS00003">
    <property type="entry name" value="Haloacid_Dehalogenase"/>
    <property type="match status" value="1"/>
</dbReference>
<gene>
    <name evidence="1" type="ORF">GIY23_14935</name>
</gene>
<accession>A0A5Q3QB86</accession>
<reference evidence="2" key="1">
    <citation type="submission" date="2019-11" db="EMBL/GenBank/DDBJ databases">
        <title>The complete genome sequence of Saccharopolyspora sp. E2A.</title>
        <authorList>
            <person name="Zhang G."/>
        </authorList>
    </citation>
    <scope>NUCLEOTIDE SEQUENCE [LARGE SCALE GENOMIC DNA]</scope>
    <source>
        <strain evidence="2">E2A</strain>
    </source>
</reference>
<dbReference type="RefSeq" id="WP_154077218.1">
    <property type="nucleotide sequence ID" value="NZ_CP045929.1"/>
</dbReference>
<dbReference type="PANTHER" id="PTHR47829">
    <property type="entry name" value="HYDROLASE, PUTATIVE (AFU_ORTHOLOGUE AFUA_1G12880)-RELATED"/>
    <property type="match status" value="1"/>
</dbReference>
<organism evidence="1 2">
    <name type="scientific">Allosaccharopolyspora coralli</name>
    <dbReference type="NCBI Taxonomy" id="2665642"/>
    <lineage>
        <taxon>Bacteria</taxon>
        <taxon>Bacillati</taxon>
        <taxon>Actinomycetota</taxon>
        <taxon>Actinomycetes</taxon>
        <taxon>Pseudonocardiales</taxon>
        <taxon>Pseudonocardiaceae</taxon>
        <taxon>Allosaccharopolyspora</taxon>
    </lineage>
</organism>
<dbReference type="PANTHER" id="PTHR47829:SF1">
    <property type="entry name" value="HAD FAMILY PHOSPHATASE"/>
    <property type="match status" value="1"/>
</dbReference>